<name>A0A0M0LDQ7_9BACL</name>
<feature type="active site" description="Proton acceptor" evidence="9">
    <location>
        <position position="160"/>
    </location>
</feature>
<dbReference type="CDD" id="cd05372">
    <property type="entry name" value="ENR_SDR"/>
    <property type="match status" value="1"/>
</dbReference>
<gene>
    <name evidence="12" type="ORF">AMD00_11850</name>
</gene>
<dbReference type="STRING" id="263475.AMD00_11850"/>
<evidence type="ECO:0000256" key="11">
    <source>
        <dbReference type="PIRSR" id="PIRSR000094-3"/>
    </source>
</evidence>
<feature type="binding site" evidence="11">
    <location>
        <begin position="69"/>
        <end position="70"/>
    </location>
    <ligand>
        <name>NAD(+)</name>
        <dbReference type="ChEBI" id="CHEBI:57540"/>
    </ligand>
</feature>
<proteinExistence type="inferred from homology"/>
<accession>A0A0M0LDQ7</accession>
<evidence type="ECO:0000313" key="12">
    <source>
        <dbReference type="EMBL" id="KOO49081.1"/>
    </source>
</evidence>
<keyword evidence="6" id="KW-0443">Lipid metabolism</keyword>
<feature type="binding site" evidence="10">
    <location>
        <position position="100"/>
    </location>
    <ligand>
        <name>substrate</name>
    </ligand>
</feature>
<evidence type="ECO:0000256" key="9">
    <source>
        <dbReference type="PIRSR" id="PIRSR000094-1"/>
    </source>
</evidence>
<dbReference type="AlphaFoldDB" id="A0A0M0LDQ7"/>
<dbReference type="Gene3D" id="1.10.8.400">
    <property type="entry name" value="Enoyl acyl carrier protein reductase"/>
    <property type="match status" value="1"/>
</dbReference>
<evidence type="ECO:0000256" key="10">
    <source>
        <dbReference type="PIRSR" id="PIRSR000094-2"/>
    </source>
</evidence>
<reference evidence="13" key="1">
    <citation type="submission" date="2015-08" db="EMBL/GenBank/DDBJ databases">
        <title>Fjat-10028 dsm 16317.</title>
        <authorList>
            <person name="Liu B."/>
            <person name="Wang J."/>
            <person name="Zhu Y."/>
            <person name="Liu G."/>
            <person name="Chen Q."/>
            <person name="Chen Z."/>
            <person name="Lan J."/>
            <person name="Che J."/>
            <person name="Ge C."/>
            <person name="Shi H."/>
            <person name="Pan Z."/>
            <person name="Liu X."/>
        </authorList>
    </citation>
    <scope>NUCLEOTIDE SEQUENCE [LARGE SCALE GENOMIC DNA]</scope>
    <source>
        <strain evidence="13">DSM 16317</strain>
    </source>
</reference>
<dbReference type="Gene3D" id="3.40.50.720">
    <property type="entry name" value="NAD(P)-binding Rossmann-like Domain"/>
    <property type="match status" value="1"/>
</dbReference>
<comment type="pathway">
    <text evidence="1">Lipid metabolism.</text>
</comment>
<feature type="binding site" evidence="11">
    <location>
        <position position="97"/>
    </location>
    <ligand>
        <name>NAD(+)</name>
        <dbReference type="ChEBI" id="CHEBI:57540"/>
    </ligand>
</feature>
<dbReference type="Proteomes" id="UP000036867">
    <property type="component" value="Unassembled WGS sequence"/>
</dbReference>
<dbReference type="GO" id="GO:0004318">
    <property type="term" value="F:enoyl-[acyl-carrier-protein] reductase (NADH) activity"/>
    <property type="evidence" value="ECO:0007669"/>
    <property type="project" value="UniProtKB-EC"/>
</dbReference>
<comment type="similarity">
    <text evidence="2 8">Belongs to the short-chain dehydrogenases/reductases (SDR) family. FabI subfamily.</text>
</comment>
<feature type="binding site" evidence="11">
    <location>
        <begin position="22"/>
        <end position="23"/>
    </location>
    <ligand>
        <name>NAD(+)</name>
        <dbReference type="ChEBI" id="CHEBI:57540"/>
    </ligand>
</feature>
<comment type="catalytic activity">
    <reaction evidence="8">
        <text>a 2,3-saturated acyl-[ACP] + NAD(+) = a (2E)-enoyl-[ACP] + NADH + H(+)</text>
        <dbReference type="Rhea" id="RHEA:10240"/>
        <dbReference type="Rhea" id="RHEA-COMP:9925"/>
        <dbReference type="Rhea" id="RHEA-COMP:9926"/>
        <dbReference type="ChEBI" id="CHEBI:15378"/>
        <dbReference type="ChEBI" id="CHEBI:57540"/>
        <dbReference type="ChEBI" id="CHEBI:57945"/>
        <dbReference type="ChEBI" id="CHEBI:78784"/>
        <dbReference type="ChEBI" id="CHEBI:78785"/>
        <dbReference type="EC" id="1.3.1.9"/>
    </reaction>
</comment>
<dbReference type="PRINTS" id="PR00081">
    <property type="entry name" value="GDHRDH"/>
</dbReference>
<keyword evidence="3 8" id="KW-0444">Lipid biosynthesis</keyword>
<evidence type="ECO:0000256" key="6">
    <source>
        <dbReference type="ARBA" id="ARBA00023098"/>
    </source>
</evidence>
<dbReference type="PANTHER" id="PTHR43159">
    <property type="entry name" value="ENOYL-[ACYL-CARRIER-PROTEIN] REDUCTASE"/>
    <property type="match status" value="1"/>
</dbReference>
<protein>
    <recommendedName>
        <fullName evidence="8">Enoyl-[acyl-carrier-protein] reductase [NADH]</fullName>
        <ecNumber evidence="8">1.3.1.9</ecNumber>
    </recommendedName>
</protein>
<evidence type="ECO:0000256" key="4">
    <source>
        <dbReference type="ARBA" id="ARBA00022832"/>
    </source>
</evidence>
<dbReference type="EMBL" id="LILB01000005">
    <property type="protein sequence ID" value="KOO49081.1"/>
    <property type="molecule type" value="Genomic_DNA"/>
</dbReference>
<evidence type="ECO:0000256" key="7">
    <source>
        <dbReference type="ARBA" id="ARBA00023160"/>
    </source>
</evidence>
<dbReference type="SUPFAM" id="SSF51735">
    <property type="entry name" value="NAD(P)-binding Rossmann-fold domains"/>
    <property type="match status" value="1"/>
</dbReference>
<evidence type="ECO:0000256" key="3">
    <source>
        <dbReference type="ARBA" id="ARBA00022516"/>
    </source>
</evidence>
<dbReference type="InterPro" id="IPR002347">
    <property type="entry name" value="SDR_fam"/>
</dbReference>
<feature type="binding site" evidence="11">
    <location>
        <position position="16"/>
    </location>
    <ligand>
        <name>NAD(+)</name>
        <dbReference type="ChEBI" id="CHEBI:57540"/>
    </ligand>
</feature>
<sequence>MENLLQLKDKNIVVMGVANDRSIAWGIAKSLFEVGANVIFTYRKERSLMKLEKLMAGYEDQEATFIQCDVNSDESIKAAFDTIGAKVGTIHGIVHSVAFANAEDLKNRFLETSRDGYAFAQDTSAYSLIAATKAAHPYMTEGGSIVTMSYLGAERVLEGYNVMGVAKAALEASVRYLAADIGADNIRVNAISAGAIKTLAAKGVPSFNKILNRIEESAPLKRNVTQAEVADMTIVMLSHLSRGVTGETIYIDGGYNIMGI</sequence>
<feature type="binding site" evidence="11">
    <location>
        <position position="167"/>
    </location>
    <ligand>
        <name>NAD(+)</name>
        <dbReference type="ChEBI" id="CHEBI:57540"/>
    </ligand>
</feature>
<comment type="caution">
    <text evidence="12">The sequence shown here is derived from an EMBL/GenBank/DDBJ whole genome shotgun (WGS) entry which is preliminary data.</text>
</comment>
<dbReference type="OrthoDB" id="9803628at2"/>
<dbReference type="GeneID" id="301136790"/>
<dbReference type="PATRIC" id="fig|263475.3.peg.3614"/>
<keyword evidence="8 11" id="KW-0520">NAD</keyword>
<evidence type="ECO:0000256" key="2">
    <source>
        <dbReference type="ARBA" id="ARBA00009233"/>
    </source>
</evidence>
<feature type="binding site" evidence="11">
    <location>
        <begin position="196"/>
        <end position="200"/>
    </location>
    <ligand>
        <name>NAD(+)</name>
        <dbReference type="ChEBI" id="CHEBI:57540"/>
    </ligand>
</feature>
<evidence type="ECO:0000256" key="1">
    <source>
        <dbReference type="ARBA" id="ARBA00005189"/>
    </source>
</evidence>
<evidence type="ECO:0000256" key="5">
    <source>
        <dbReference type="ARBA" id="ARBA00023002"/>
    </source>
</evidence>
<keyword evidence="5 8" id="KW-0560">Oxidoreductase</keyword>
<dbReference type="GO" id="GO:0006633">
    <property type="term" value="P:fatty acid biosynthetic process"/>
    <property type="evidence" value="ECO:0007669"/>
    <property type="project" value="UniProtKB-KW"/>
</dbReference>
<feature type="active site" description="Proton acceptor" evidence="9">
    <location>
        <position position="150"/>
    </location>
</feature>
<evidence type="ECO:0000256" key="8">
    <source>
        <dbReference type="PIRNR" id="PIRNR000094"/>
    </source>
</evidence>
<keyword evidence="4" id="KW-0276">Fatty acid metabolism</keyword>
<dbReference type="RefSeq" id="WP_053417273.1">
    <property type="nucleotide sequence ID" value="NZ_LILB01000005.1"/>
</dbReference>
<keyword evidence="13" id="KW-1185">Reference proteome</keyword>
<dbReference type="InterPro" id="IPR014358">
    <property type="entry name" value="Enoyl-ACP_Rdtase_NADH"/>
</dbReference>
<dbReference type="EC" id="1.3.1.9" evidence="8"/>
<dbReference type="PANTHER" id="PTHR43159:SF2">
    <property type="entry name" value="ENOYL-[ACYL-CARRIER-PROTEIN] REDUCTASE [NADH], CHLOROPLASTIC"/>
    <property type="match status" value="1"/>
</dbReference>
<keyword evidence="7 8" id="KW-0275">Fatty acid biosynthesis</keyword>
<dbReference type="PIRSF" id="PIRSF000094">
    <property type="entry name" value="Enoyl-ACP_rdct"/>
    <property type="match status" value="1"/>
</dbReference>
<evidence type="ECO:0000313" key="13">
    <source>
        <dbReference type="Proteomes" id="UP000036867"/>
    </source>
</evidence>
<organism evidence="12 13">
    <name type="scientific">Viridibacillus arvi</name>
    <dbReference type="NCBI Taxonomy" id="263475"/>
    <lineage>
        <taxon>Bacteria</taxon>
        <taxon>Bacillati</taxon>
        <taxon>Bacillota</taxon>
        <taxon>Bacilli</taxon>
        <taxon>Bacillales</taxon>
        <taxon>Caryophanaceae</taxon>
        <taxon>Viridibacillus</taxon>
    </lineage>
</organism>
<dbReference type="InterPro" id="IPR036291">
    <property type="entry name" value="NAD(P)-bd_dom_sf"/>
</dbReference>
<dbReference type="Pfam" id="PF13561">
    <property type="entry name" value="adh_short_C2"/>
    <property type="match status" value="1"/>
</dbReference>